<reference evidence="1" key="1">
    <citation type="submission" date="2021-02" db="EMBL/GenBank/DDBJ databases">
        <authorList>
            <person name="Nowell W R."/>
        </authorList>
    </citation>
    <scope>NUCLEOTIDE SEQUENCE</scope>
</reference>
<feature type="non-terminal residue" evidence="1">
    <location>
        <position position="50"/>
    </location>
</feature>
<evidence type="ECO:0000313" key="2">
    <source>
        <dbReference type="Proteomes" id="UP000681722"/>
    </source>
</evidence>
<gene>
    <name evidence="1" type="ORF">SRO942_LOCUS28927</name>
</gene>
<protein>
    <submittedName>
        <fullName evidence="1">Uncharacterized protein</fullName>
    </submittedName>
</protein>
<sequence>MKHRLDKKTDFGKLELEYDQQLKQLELDGVRIKNKRAVVHLLQKSNGQLD</sequence>
<evidence type="ECO:0000313" key="1">
    <source>
        <dbReference type="EMBL" id="CAF4119690.1"/>
    </source>
</evidence>
<comment type="caution">
    <text evidence="1">The sequence shown here is derived from an EMBL/GenBank/DDBJ whole genome shotgun (WGS) entry which is preliminary data.</text>
</comment>
<name>A0A8S2QL40_9BILA</name>
<proteinExistence type="predicted"/>
<dbReference type="EMBL" id="CAJOBC010036527">
    <property type="protein sequence ID" value="CAF4119690.1"/>
    <property type="molecule type" value="Genomic_DNA"/>
</dbReference>
<dbReference type="AlphaFoldDB" id="A0A8S2QL40"/>
<organism evidence="1 2">
    <name type="scientific">Didymodactylos carnosus</name>
    <dbReference type="NCBI Taxonomy" id="1234261"/>
    <lineage>
        <taxon>Eukaryota</taxon>
        <taxon>Metazoa</taxon>
        <taxon>Spiralia</taxon>
        <taxon>Gnathifera</taxon>
        <taxon>Rotifera</taxon>
        <taxon>Eurotatoria</taxon>
        <taxon>Bdelloidea</taxon>
        <taxon>Philodinida</taxon>
        <taxon>Philodinidae</taxon>
        <taxon>Didymodactylos</taxon>
    </lineage>
</organism>
<accession>A0A8S2QL40</accession>
<dbReference type="Proteomes" id="UP000681722">
    <property type="component" value="Unassembled WGS sequence"/>
</dbReference>